<gene>
    <name evidence="2" type="ORF">Pla52n_54530</name>
</gene>
<evidence type="ECO:0000256" key="1">
    <source>
        <dbReference type="PROSITE-ProRule" id="PRU00339"/>
    </source>
</evidence>
<dbReference type="Proteomes" id="UP000320176">
    <property type="component" value="Unassembled WGS sequence"/>
</dbReference>
<proteinExistence type="predicted"/>
<accession>A0A5C6A3Z9</accession>
<dbReference type="EMBL" id="SJPN01000007">
    <property type="protein sequence ID" value="TWT94632.1"/>
    <property type="molecule type" value="Genomic_DNA"/>
</dbReference>
<feature type="repeat" description="TPR" evidence="1">
    <location>
        <begin position="92"/>
        <end position="125"/>
    </location>
</feature>
<dbReference type="PROSITE" id="PS50005">
    <property type="entry name" value="TPR"/>
    <property type="match status" value="2"/>
</dbReference>
<evidence type="ECO:0000313" key="2">
    <source>
        <dbReference type="EMBL" id="TWT94632.1"/>
    </source>
</evidence>
<sequence length="491" mass="54573">MSHMLVRKINLLSRILLIAFLLISICADAMGTETAPSAGQQAMLALMQQKVAERPKHSDSWRVLGRVQKALGQTDDAIQSVRRAVALDDENAAAHFDLGQLLLQGPETSEAQSHFNKVFQIAPASSYAAELTTQGIPMTNDPSDHPMGMPVMRPSSGPSMGIENSATKSESPFTTVGYEMQSFDGADDLETRLDSLESEVSTPTHRLRVFLETGVLYNSNVTLTPVSRELVQSDSASYQAFASPDIDWKVLRTDTMRMGPLFRGYFTANESAFESFNLASFQPGAFWERDFTLLDSEVIGRLDYVYSTDYFDWVSVGNRHAWTASMTVIRPDLKAIYGYLTLADSDFSDDGQTPGQTSLDGITYSVGISEFFQTGWDGMPTFSLGLDGQWADTVGADYRYQSINLHGSSQCKVSSRWSFVPTWGVGYRAYDDFTGTVSRDELFWRLHGRLSYQWTELLAWSIVAGHDRFATDNEDFDTQRTEGGLVLTVTR</sequence>
<dbReference type="RefSeq" id="WP_146522454.1">
    <property type="nucleotide sequence ID" value="NZ_CP151726.1"/>
</dbReference>
<dbReference type="InterPro" id="IPR011990">
    <property type="entry name" value="TPR-like_helical_dom_sf"/>
</dbReference>
<dbReference type="OrthoDB" id="242708at2"/>
<dbReference type="SUPFAM" id="SSF48452">
    <property type="entry name" value="TPR-like"/>
    <property type="match status" value="1"/>
</dbReference>
<organism evidence="2 3">
    <name type="scientific">Stieleria varia</name>
    <dbReference type="NCBI Taxonomy" id="2528005"/>
    <lineage>
        <taxon>Bacteria</taxon>
        <taxon>Pseudomonadati</taxon>
        <taxon>Planctomycetota</taxon>
        <taxon>Planctomycetia</taxon>
        <taxon>Pirellulales</taxon>
        <taxon>Pirellulaceae</taxon>
        <taxon>Stieleria</taxon>
    </lineage>
</organism>
<keyword evidence="1" id="KW-0802">TPR repeat</keyword>
<reference evidence="2 3" key="1">
    <citation type="submission" date="2019-02" db="EMBL/GenBank/DDBJ databases">
        <title>Deep-cultivation of Planctomycetes and their phenomic and genomic characterization uncovers novel biology.</title>
        <authorList>
            <person name="Wiegand S."/>
            <person name="Jogler M."/>
            <person name="Boedeker C."/>
            <person name="Pinto D."/>
            <person name="Vollmers J."/>
            <person name="Rivas-Marin E."/>
            <person name="Kohn T."/>
            <person name="Peeters S.H."/>
            <person name="Heuer A."/>
            <person name="Rast P."/>
            <person name="Oberbeckmann S."/>
            <person name="Bunk B."/>
            <person name="Jeske O."/>
            <person name="Meyerdierks A."/>
            <person name="Storesund J.E."/>
            <person name="Kallscheuer N."/>
            <person name="Luecker S."/>
            <person name="Lage O.M."/>
            <person name="Pohl T."/>
            <person name="Merkel B.J."/>
            <person name="Hornburger P."/>
            <person name="Mueller R.-W."/>
            <person name="Bruemmer F."/>
            <person name="Labrenz M."/>
            <person name="Spormann A.M."/>
            <person name="Op Den Camp H."/>
            <person name="Overmann J."/>
            <person name="Amann R."/>
            <person name="Jetten M.S.M."/>
            <person name="Mascher T."/>
            <person name="Medema M.H."/>
            <person name="Devos D.P."/>
            <person name="Kaster A.-K."/>
            <person name="Ovreas L."/>
            <person name="Rohde M."/>
            <person name="Galperin M.Y."/>
            <person name="Jogler C."/>
        </authorList>
    </citation>
    <scope>NUCLEOTIDE SEQUENCE [LARGE SCALE GENOMIC DNA]</scope>
    <source>
        <strain evidence="2 3">Pla52n</strain>
    </source>
</reference>
<comment type="caution">
    <text evidence="2">The sequence shown here is derived from an EMBL/GenBank/DDBJ whole genome shotgun (WGS) entry which is preliminary data.</text>
</comment>
<dbReference type="SMART" id="SM00028">
    <property type="entry name" value="TPR"/>
    <property type="match status" value="2"/>
</dbReference>
<name>A0A5C6A3Z9_9BACT</name>
<dbReference type="InterPro" id="IPR019734">
    <property type="entry name" value="TPR_rpt"/>
</dbReference>
<evidence type="ECO:0000313" key="3">
    <source>
        <dbReference type="Proteomes" id="UP000320176"/>
    </source>
</evidence>
<feature type="repeat" description="TPR" evidence="1">
    <location>
        <begin position="58"/>
        <end position="91"/>
    </location>
</feature>
<protein>
    <submittedName>
        <fullName evidence="2">Uncharacterized protein</fullName>
    </submittedName>
</protein>
<dbReference type="Pfam" id="PF14559">
    <property type="entry name" value="TPR_19"/>
    <property type="match status" value="1"/>
</dbReference>
<dbReference type="AlphaFoldDB" id="A0A5C6A3Z9"/>
<keyword evidence="3" id="KW-1185">Reference proteome</keyword>
<dbReference type="Gene3D" id="1.25.40.10">
    <property type="entry name" value="Tetratricopeptide repeat domain"/>
    <property type="match status" value="1"/>
</dbReference>